<evidence type="ECO:0000256" key="4">
    <source>
        <dbReference type="ARBA" id="ARBA00022832"/>
    </source>
</evidence>
<evidence type="ECO:0000256" key="3">
    <source>
        <dbReference type="ARBA" id="ARBA00022801"/>
    </source>
</evidence>
<comment type="similarity">
    <text evidence="1">Belongs to the acyl-ACP thioesterase family.</text>
</comment>
<keyword evidence="5" id="KW-0809">Transit peptide</keyword>
<dbReference type="InterPro" id="IPR049427">
    <property type="entry name" value="Acyl-ACP_TE_C"/>
</dbReference>
<feature type="domain" description="Acyl-ACP thioesterase-like C-terminal" evidence="9">
    <location>
        <begin position="157"/>
        <end position="245"/>
    </location>
</feature>
<organism evidence="10 11">
    <name type="scientific">Desulfonatronum thiosulfatophilum</name>
    <dbReference type="NCBI Taxonomy" id="617002"/>
    <lineage>
        <taxon>Bacteria</taxon>
        <taxon>Pseudomonadati</taxon>
        <taxon>Thermodesulfobacteriota</taxon>
        <taxon>Desulfovibrionia</taxon>
        <taxon>Desulfovibrionales</taxon>
        <taxon>Desulfonatronaceae</taxon>
        <taxon>Desulfonatronum</taxon>
    </lineage>
</organism>
<evidence type="ECO:0000259" key="8">
    <source>
        <dbReference type="Pfam" id="PF01643"/>
    </source>
</evidence>
<dbReference type="GO" id="GO:0000036">
    <property type="term" value="F:acyl carrier activity"/>
    <property type="evidence" value="ECO:0007669"/>
    <property type="project" value="TreeGrafter"/>
</dbReference>
<dbReference type="Gene3D" id="3.10.129.10">
    <property type="entry name" value="Hotdog Thioesterase"/>
    <property type="match status" value="2"/>
</dbReference>
<keyword evidence="3" id="KW-0378">Hydrolase</keyword>
<dbReference type="Proteomes" id="UP000198771">
    <property type="component" value="Unassembled WGS sequence"/>
</dbReference>
<reference evidence="10 11" key="1">
    <citation type="submission" date="2016-10" db="EMBL/GenBank/DDBJ databases">
        <authorList>
            <person name="de Groot N.N."/>
        </authorList>
    </citation>
    <scope>NUCLEOTIDE SEQUENCE [LARGE SCALE GENOMIC DNA]</scope>
    <source>
        <strain evidence="10 11">ASO4-2</strain>
    </source>
</reference>
<protein>
    <submittedName>
        <fullName evidence="10">Acyl-ACP thioesterase</fullName>
    </submittedName>
</protein>
<dbReference type="InterPro" id="IPR045023">
    <property type="entry name" value="FATA/B"/>
</dbReference>
<evidence type="ECO:0000256" key="2">
    <source>
        <dbReference type="ARBA" id="ARBA00022516"/>
    </source>
</evidence>
<evidence type="ECO:0000313" key="11">
    <source>
        <dbReference type="Proteomes" id="UP000198771"/>
    </source>
</evidence>
<feature type="domain" description="Acyl-ACP thioesterase N-terminal hotdog" evidence="8">
    <location>
        <begin position="5"/>
        <end position="123"/>
    </location>
</feature>
<proteinExistence type="inferred from homology"/>
<keyword evidence="2" id="KW-0444">Lipid biosynthesis</keyword>
<dbReference type="GO" id="GO:0016297">
    <property type="term" value="F:fatty acyl-[ACP] hydrolase activity"/>
    <property type="evidence" value="ECO:0007669"/>
    <property type="project" value="InterPro"/>
</dbReference>
<evidence type="ECO:0000256" key="1">
    <source>
        <dbReference type="ARBA" id="ARBA00006500"/>
    </source>
</evidence>
<keyword evidence="6" id="KW-0443">Lipid metabolism</keyword>
<sequence>MSQSVWRESFRVRSNETDIHGLARLDGLFGYFQEAAGHHARVLGVGRKSLEDQGCFWVLSRCWMQIHQYPAWGQELVVRTWPQGVERLFALRHFRFLTEDGQEFGSGISAWLILDQEKHRPMRPGPFLDGIVLPEEPLVNGDVLVKLGSISDSEELRHVSAAYSDLDVNRHVNNAAYVRWTLDSFDLEQHSRRQIESIRIDYLSETLPGESISVRGREEAAGRQDIFGLRSTTAQPVFQARITWRDRMP</sequence>
<dbReference type="STRING" id="617002.SAMN05660653_01316"/>
<gene>
    <name evidence="10" type="ORF">SAMN05660653_01316</name>
</gene>
<dbReference type="CDD" id="cd00586">
    <property type="entry name" value="4HBT"/>
    <property type="match status" value="1"/>
</dbReference>
<dbReference type="RefSeq" id="WP_092118933.1">
    <property type="nucleotide sequence ID" value="NZ_FMXO01000006.1"/>
</dbReference>
<dbReference type="InterPro" id="IPR002864">
    <property type="entry name" value="Acyl-ACP_thioesterase_NHD"/>
</dbReference>
<accession>A0A1G6C2R4</accession>
<evidence type="ECO:0000259" key="9">
    <source>
        <dbReference type="Pfam" id="PF20791"/>
    </source>
</evidence>
<evidence type="ECO:0000256" key="6">
    <source>
        <dbReference type="ARBA" id="ARBA00023098"/>
    </source>
</evidence>
<dbReference type="InterPro" id="IPR029069">
    <property type="entry name" value="HotDog_dom_sf"/>
</dbReference>
<dbReference type="EMBL" id="FMXO01000006">
    <property type="protein sequence ID" value="SDB27151.1"/>
    <property type="molecule type" value="Genomic_DNA"/>
</dbReference>
<dbReference type="Pfam" id="PF01643">
    <property type="entry name" value="Acyl-ACP_TE"/>
    <property type="match status" value="1"/>
</dbReference>
<dbReference type="AlphaFoldDB" id="A0A1G6C2R4"/>
<dbReference type="OrthoDB" id="9801517at2"/>
<evidence type="ECO:0000256" key="5">
    <source>
        <dbReference type="ARBA" id="ARBA00022946"/>
    </source>
</evidence>
<evidence type="ECO:0000256" key="7">
    <source>
        <dbReference type="ARBA" id="ARBA00023160"/>
    </source>
</evidence>
<dbReference type="SUPFAM" id="SSF54637">
    <property type="entry name" value="Thioesterase/thiol ester dehydrase-isomerase"/>
    <property type="match status" value="2"/>
</dbReference>
<dbReference type="Pfam" id="PF20791">
    <property type="entry name" value="Acyl-ACP_TE_C"/>
    <property type="match status" value="1"/>
</dbReference>
<name>A0A1G6C2R4_9BACT</name>
<evidence type="ECO:0000313" key="10">
    <source>
        <dbReference type="EMBL" id="SDB27151.1"/>
    </source>
</evidence>
<keyword evidence="11" id="KW-1185">Reference proteome</keyword>
<dbReference type="PANTHER" id="PTHR31727">
    <property type="entry name" value="OLEOYL-ACYL CARRIER PROTEIN THIOESTERASE 1, CHLOROPLASTIC"/>
    <property type="match status" value="1"/>
</dbReference>
<keyword evidence="7" id="KW-0275">Fatty acid biosynthesis</keyword>
<dbReference type="PANTHER" id="PTHR31727:SF6">
    <property type="entry name" value="OLEOYL-ACYL CARRIER PROTEIN THIOESTERASE 1, CHLOROPLASTIC"/>
    <property type="match status" value="1"/>
</dbReference>
<keyword evidence="4" id="KW-0276">Fatty acid metabolism</keyword>